<dbReference type="PANTHER" id="PTHR23024:SF584">
    <property type="entry name" value="FAMILY PROTEIN, PUTATIVE (AFU_ORTHOLOGUE AFUA_3G14530)-RELATED"/>
    <property type="match status" value="1"/>
</dbReference>
<accession>A0A9P4N9M2</accession>
<evidence type="ECO:0000313" key="2">
    <source>
        <dbReference type="EMBL" id="KAF2269158.1"/>
    </source>
</evidence>
<comment type="caution">
    <text evidence="2">The sequence shown here is derived from an EMBL/GenBank/DDBJ whole genome shotgun (WGS) entry which is preliminary data.</text>
</comment>
<feature type="domain" description="Alpha/beta hydrolase fold-3" evidence="1">
    <location>
        <begin position="108"/>
        <end position="327"/>
    </location>
</feature>
<dbReference type="InterPro" id="IPR050466">
    <property type="entry name" value="Carboxylest/Gibb_receptor"/>
</dbReference>
<reference evidence="3" key="1">
    <citation type="journal article" date="2020" name="Stud. Mycol.">
        <title>101 Dothideomycetes genomes: A test case for predicting lifestyles and emergence of pathogens.</title>
        <authorList>
            <person name="Haridas S."/>
            <person name="Albert R."/>
            <person name="Binder M."/>
            <person name="Bloem J."/>
            <person name="LaButti K."/>
            <person name="Salamov A."/>
            <person name="Andreopoulos B."/>
            <person name="Baker S."/>
            <person name="Barry K."/>
            <person name="Bills G."/>
            <person name="Bluhm B."/>
            <person name="Cannon C."/>
            <person name="Castanera R."/>
            <person name="Culley D."/>
            <person name="Daum C."/>
            <person name="Ezra D."/>
            <person name="Gonzalez J."/>
            <person name="Henrissat B."/>
            <person name="Kuo A."/>
            <person name="Liang C."/>
            <person name="Lipzen A."/>
            <person name="Lutzoni F."/>
            <person name="Magnuson J."/>
            <person name="Mondo S."/>
            <person name="Nolan M."/>
            <person name="Ohm R."/>
            <person name="Pangilinan J."/>
            <person name="Park H.-J."/>
            <person name="Ramirez L."/>
            <person name="Alfaro M."/>
            <person name="Sun H."/>
            <person name="Tritt A."/>
            <person name="Yoshinaga Y."/>
            <person name="Zwiers L.-H."/>
            <person name="Turgeon B."/>
            <person name="Goodwin S."/>
            <person name="Spatafora J."/>
            <person name="Crous P."/>
            <person name="Grigoriev I."/>
        </authorList>
    </citation>
    <scope>NUCLEOTIDE SEQUENCE [LARGE SCALE GENOMIC DNA]</scope>
    <source>
        <strain evidence="3">CBS 304.66</strain>
    </source>
</reference>
<dbReference type="SUPFAM" id="SSF53474">
    <property type="entry name" value="alpha/beta-Hydrolases"/>
    <property type="match status" value="1"/>
</dbReference>
<dbReference type="Pfam" id="PF07859">
    <property type="entry name" value="Abhydrolase_3"/>
    <property type="match status" value="1"/>
</dbReference>
<dbReference type="EMBL" id="ML986583">
    <property type="protein sequence ID" value="KAF2269158.1"/>
    <property type="molecule type" value="Genomic_DNA"/>
</dbReference>
<organism evidence="2 3">
    <name type="scientific">Lojkania enalia</name>
    <dbReference type="NCBI Taxonomy" id="147567"/>
    <lineage>
        <taxon>Eukaryota</taxon>
        <taxon>Fungi</taxon>
        <taxon>Dikarya</taxon>
        <taxon>Ascomycota</taxon>
        <taxon>Pezizomycotina</taxon>
        <taxon>Dothideomycetes</taxon>
        <taxon>Pleosporomycetidae</taxon>
        <taxon>Pleosporales</taxon>
        <taxon>Pleosporales incertae sedis</taxon>
        <taxon>Lojkania</taxon>
    </lineage>
</organism>
<dbReference type="Proteomes" id="UP000800093">
    <property type="component" value="Unassembled WGS sequence"/>
</dbReference>
<dbReference type="AlphaFoldDB" id="A0A9P4N9M2"/>
<dbReference type="InterPro" id="IPR013094">
    <property type="entry name" value="AB_hydrolase_3"/>
</dbReference>
<gene>
    <name evidence="2" type="ORF">CC78DRAFT_540204</name>
</gene>
<protein>
    <submittedName>
        <fullName evidence="2">Alpha/beta-hydrolase</fullName>
    </submittedName>
</protein>
<sequence>MSIILQFLYAKLTILPSIFRPGYDAIFSSLPWSQRWRLLPLVPINLLAALITSPSWLFNHSYTVLYIPTRSGPRRCLVYKPPALSAPSAAGSASEGKEAGRLRPLHIDIHGGGFLGGLAEANARWCNFLASRTNAVVISCQYRAAPRHTFPAAHNDIEDILSWILTHAESHFGADRELLTLGGSSAGGSLALSAAMWLHLQKERGSVIEVLALVAFCPALDFRIKPEDKPKPSNFPAKDPLAFLVPLFDAYAGPARMQNLTNPRLNPIIADKNSLPRNVLLIVAGIDILMYEQLAFVERVRRECEEEGDTERRVEAKVFEKGFHGWIELPKSILEEERMEAFEACVRVIRDVHRAHGWKYNP</sequence>
<name>A0A9P4N9M2_9PLEO</name>
<evidence type="ECO:0000313" key="3">
    <source>
        <dbReference type="Proteomes" id="UP000800093"/>
    </source>
</evidence>
<dbReference type="InterPro" id="IPR029058">
    <property type="entry name" value="AB_hydrolase_fold"/>
</dbReference>
<dbReference type="Gene3D" id="3.40.50.1820">
    <property type="entry name" value="alpha/beta hydrolase"/>
    <property type="match status" value="1"/>
</dbReference>
<evidence type="ECO:0000259" key="1">
    <source>
        <dbReference type="Pfam" id="PF07859"/>
    </source>
</evidence>
<dbReference type="PANTHER" id="PTHR23024">
    <property type="entry name" value="ARYLACETAMIDE DEACETYLASE"/>
    <property type="match status" value="1"/>
</dbReference>
<proteinExistence type="predicted"/>
<dbReference type="OrthoDB" id="408631at2759"/>
<dbReference type="GO" id="GO:0016787">
    <property type="term" value="F:hydrolase activity"/>
    <property type="evidence" value="ECO:0007669"/>
    <property type="project" value="InterPro"/>
</dbReference>
<keyword evidence="3" id="KW-1185">Reference proteome</keyword>